<proteinExistence type="predicted"/>
<dbReference type="RefSeq" id="WP_019680147.1">
    <property type="nucleotide sequence ID" value="NZ_ATAX01000028.1"/>
</dbReference>
<accession>W7UCE2</accession>
<feature type="transmembrane region" description="Helical" evidence="1">
    <location>
        <begin position="135"/>
        <end position="153"/>
    </location>
</feature>
<keyword evidence="1" id="KW-0472">Membrane</keyword>
<protein>
    <submittedName>
        <fullName evidence="2">Uncharacterized protein</fullName>
    </submittedName>
</protein>
<dbReference type="eggNOG" id="COG4905">
    <property type="taxonomic scope" value="Bacteria"/>
</dbReference>
<evidence type="ECO:0000256" key="1">
    <source>
        <dbReference type="SAM" id="Phobius"/>
    </source>
</evidence>
<keyword evidence="1" id="KW-1133">Transmembrane helix</keyword>
<dbReference type="Proteomes" id="UP000019365">
    <property type="component" value="Unassembled WGS sequence"/>
</dbReference>
<dbReference type="Pfam" id="PF06541">
    <property type="entry name" value="ABC_trans_CmpB"/>
    <property type="match status" value="1"/>
</dbReference>
<comment type="caution">
    <text evidence="2">The sequence shown here is derived from an EMBL/GenBank/DDBJ whole genome shotgun (WGS) entry which is preliminary data.</text>
</comment>
<feature type="transmembrane region" description="Helical" evidence="1">
    <location>
        <begin position="165"/>
        <end position="186"/>
    </location>
</feature>
<gene>
    <name evidence="2" type="ORF">RF007C_14005</name>
</gene>
<dbReference type="OrthoDB" id="9789229at2"/>
<sequence length="188" mass="21866">MTKIKELLEKQTVQKLFLCFWMYAILGWCYEVFLEVVVYKWGFTNLGIMFGPYCPIYAVGALLFLLFFGRLMKKEGGRLLQITRPFIIFFGSMAVATAVELTGTYILEYFTGSWPWNTYADYDINFQARIALSPSLRFGMGGLLFLYFVQPFYDWLLAKPKRKTLNIITLAVLVIVVTDFILTLILRY</sequence>
<evidence type="ECO:0000313" key="3">
    <source>
        <dbReference type="Proteomes" id="UP000019365"/>
    </source>
</evidence>
<dbReference type="PATRIC" id="fig|1341157.4.peg.2196"/>
<dbReference type="AlphaFoldDB" id="W7UCE2"/>
<keyword evidence="1" id="KW-0812">Transmembrane</keyword>
<feature type="transmembrane region" description="Helical" evidence="1">
    <location>
        <begin position="46"/>
        <end position="66"/>
    </location>
</feature>
<evidence type="ECO:0000313" key="2">
    <source>
        <dbReference type="EMBL" id="EWM52741.1"/>
    </source>
</evidence>
<dbReference type="InterPro" id="IPR010540">
    <property type="entry name" value="CmpB_TMEM229"/>
</dbReference>
<organism evidence="2 3">
    <name type="scientific">Ruminococcus flavefaciens 007c</name>
    <dbReference type="NCBI Taxonomy" id="1341157"/>
    <lineage>
        <taxon>Bacteria</taxon>
        <taxon>Bacillati</taxon>
        <taxon>Bacillota</taxon>
        <taxon>Clostridia</taxon>
        <taxon>Eubacteriales</taxon>
        <taxon>Oscillospiraceae</taxon>
        <taxon>Ruminococcus</taxon>
    </lineage>
</organism>
<dbReference type="EMBL" id="ATAX01000028">
    <property type="protein sequence ID" value="EWM52741.1"/>
    <property type="molecule type" value="Genomic_DNA"/>
</dbReference>
<reference evidence="2 3" key="1">
    <citation type="journal article" date="2014" name="PLoS ONE">
        <title>Rumen cellulosomics: divergent fiber-degrading strategies revealed by comparative genome-wide analysis of six ruminococcal strains.</title>
        <authorList>
            <person name="Dassa B."/>
            <person name="Borovok I."/>
            <person name="Ruimy-Israeli V."/>
            <person name="Lamed R."/>
            <person name="Flint H.J."/>
            <person name="Duncan S.H."/>
            <person name="Henrissat B."/>
            <person name="Coutinho P."/>
            <person name="Morrison M."/>
            <person name="Mosoni P."/>
            <person name="Yeoman C.J."/>
            <person name="White B.A."/>
            <person name="Bayer E.A."/>
        </authorList>
    </citation>
    <scope>NUCLEOTIDE SEQUENCE [LARGE SCALE GENOMIC DNA]</scope>
    <source>
        <strain evidence="2 3">007c</strain>
    </source>
</reference>
<feature type="transmembrane region" description="Helical" evidence="1">
    <location>
        <begin position="86"/>
        <end position="107"/>
    </location>
</feature>
<keyword evidence="3" id="KW-1185">Reference proteome</keyword>
<name>W7UCE2_RUMFL</name>
<feature type="transmembrane region" description="Helical" evidence="1">
    <location>
        <begin position="12"/>
        <end position="34"/>
    </location>
</feature>